<feature type="signal peptide" evidence="1">
    <location>
        <begin position="1"/>
        <end position="25"/>
    </location>
</feature>
<organism evidence="2 3">
    <name type="scientific">Dinothrombium tinctorium</name>
    <dbReference type="NCBI Taxonomy" id="1965070"/>
    <lineage>
        <taxon>Eukaryota</taxon>
        <taxon>Metazoa</taxon>
        <taxon>Ecdysozoa</taxon>
        <taxon>Arthropoda</taxon>
        <taxon>Chelicerata</taxon>
        <taxon>Arachnida</taxon>
        <taxon>Acari</taxon>
        <taxon>Acariformes</taxon>
        <taxon>Trombidiformes</taxon>
        <taxon>Prostigmata</taxon>
        <taxon>Anystina</taxon>
        <taxon>Parasitengona</taxon>
        <taxon>Trombidioidea</taxon>
        <taxon>Trombidiidae</taxon>
        <taxon>Dinothrombium</taxon>
    </lineage>
</organism>
<proteinExistence type="predicted"/>
<dbReference type="EMBL" id="NCKU01017796">
    <property type="protein sequence ID" value="RWR98930.1"/>
    <property type="molecule type" value="Genomic_DNA"/>
</dbReference>
<sequence>MKHQLTRNCFALLLILLIGYGECYGFIPFYDYFMQRTNEQNQHDYHENNFQEQNSIKWPFEYYPQSRFEQRPIYHKSKPPRAHEDGERCRFSKDCKSRCCMKKRENGRGKSCRPYALIGEKCSEEQIKGGIFIDGCPCKQEFEIFIYRGKYHWKFWARDIYEFLIENALDNYEKIAYYDFGYPANSKQDVLRVVHEFDYSGKFIASHPPNIPYRELLQLNTNFDCSGIDAALFNDKHKYFFC</sequence>
<evidence type="ECO:0000256" key="1">
    <source>
        <dbReference type="SAM" id="SignalP"/>
    </source>
</evidence>
<evidence type="ECO:0000313" key="2">
    <source>
        <dbReference type="EMBL" id="RWR98930.1"/>
    </source>
</evidence>
<dbReference type="OrthoDB" id="6487910at2759"/>
<reference evidence="2 3" key="1">
    <citation type="journal article" date="2018" name="Gigascience">
        <title>Genomes of trombidid mites reveal novel predicted allergens and laterally-transferred genes associated with secondary metabolism.</title>
        <authorList>
            <person name="Dong X."/>
            <person name="Chaisiri K."/>
            <person name="Xia D."/>
            <person name="Armstrong S.D."/>
            <person name="Fang Y."/>
            <person name="Donnelly M.J."/>
            <person name="Kadowaki T."/>
            <person name="McGarry J.W."/>
            <person name="Darby A.C."/>
            <person name="Makepeace B.L."/>
        </authorList>
    </citation>
    <scope>NUCLEOTIDE SEQUENCE [LARGE SCALE GENOMIC DNA]</scope>
    <source>
        <strain evidence="2">UoL-WK</strain>
    </source>
</reference>
<evidence type="ECO:0000313" key="3">
    <source>
        <dbReference type="Proteomes" id="UP000285301"/>
    </source>
</evidence>
<dbReference type="Gene3D" id="2.10.80.10">
    <property type="entry name" value="Lipase, subunit A"/>
    <property type="match status" value="1"/>
</dbReference>
<feature type="chain" id="PRO_5019446309" evidence="1">
    <location>
        <begin position="26"/>
        <end position="242"/>
    </location>
</feature>
<keyword evidence="1" id="KW-0732">Signal</keyword>
<keyword evidence="3" id="KW-1185">Reference proteome</keyword>
<accession>A0A443Q7C1</accession>
<dbReference type="Proteomes" id="UP000285301">
    <property type="component" value="Unassembled WGS sequence"/>
</dbReference>
<dbReference type="AlphaFoldDB" id="A0A443Q7C1"/>
<feature type="non-terminal residue" evidence="2">
    <location>
        <position position="242"/>
    </location>
</feature>
<protein>
    <submittedName>
        <fullName evidence="2">Uncharacterized protein</fullName>
    </submittedName>
</protein>
<name>A0A443Q7C1_9ACAR</name>
<gene>
    <name evidence="2" type="ORF">B4U79_01235</name>
</gene>
<comment type="caution">
    <text evidence="2">The sequence shown here is derived from an EMBL/GenBank/DDBJ whole genome shotgun (WGS) entry which is preliminary data.</text>
</comment>